<sequence>MIRAILISAATVAALIVPSAPAGAAVDVLTCVSSTDVTYTPGLLLTPQEVKVEVDGKFLTCVDLSGQSITGGTYGAKLKATRSCLDLLASTTGTFTVHWNNNSSSTINFSRTTTVTGAAIVTTEVGAVVSGAFTGHSTVFVTTGPNLLTQCLAPPGLTTFHTNGDLTVV</sequence>
<dbReference type="Proteomes" id="UP000316639">
    <property type="component" value="Unassembled WGS sequence"/>
</dbReference>
<name>A0A563EXL1_9PSEU</name>
<comment type="caution">
    <text evidence="2">The sequence shown here is derived from an EMBL/GenBank/DDBJ whole genome shotgun (WGS) entry which is preliminary data.</text>
</comment>
<feature type="chain" id="PRO_5022065583" description="Ig-like domain-containing protein" evidence="1">
    <location>
        <begin position="25"/>
        <end position="169"/>
    </location>
</feature>
<evidence type="ECO:0000313" key="3">
    <source>
        <dbReference type="Proteomes" id="UP000316639"/>
    </source>
</evidence>
<reference evidence="2 3" key="1">
    <citation type="submission" date="2019-07" db="EMBL/GenBank/DDBJ databases">
        <title>Lentzea xizangensis sp. nov., isolated from Qinghai-Tibetan Plateau Soils.</title>
        <authorList>
            <person name="Huang J."/>
        </authorList>
    </citation>
    <scope>NUCLEOTIDE SEQUENCE [LARGE SCALE GENOMIC DNA]</scope>
    <source>
        <strain evidence="2 3">FXJ1.1311</strain>
    </source>
</reference>
<dbReference type="RefSeq" id="WP_146351083.1">
    <property type="nucleotide sequence ID" value="NZ_VOBR01000006.1"/>
</dbReference>
<accession>A0A563EXL1</accession>
<proteinExistence type="predicted"/>
<feature type="signal peptide" evidence="1">
    <location>
        <begin position="1"/>
        <end position="24"/>
    </location>
</feature>
<evidence type="ECO:0000256" key="1">
    <source>
        <dbReference type="SAM" id="SignalP"/>
    </source>
</evidence>
<evidence type="ECO:0008006" key="4">
    <source>
        <dbReference type="Google" id="ProtNLM"/>
    </source>
</evidence>
<evidence type="ECO:0000313" key="2">
    <source>
        <dbReference type="EMBL" id="TWP52288.1"/>
    </source>
</evidence>
<dbReference type="AlphaFoldDB" id="A0A563EXL1"/>
<dbReference type="OrthoDB" id="3690812at2"/>
<keyword evidence="3" id="KW-1185">Reference proteome</keyword>
<organism evidence="2 3">
    <name type="scientific">Lentzea tibetensis</name>
    <dbReference type="NCBI Taxonomy" id="2591470"/>
    <lineage>
        <taxon>Bacteria</taxon>
        <taxon>Bacillati</taxon>
        <taxon>Actinomycetota</taxon>
        <taxon>Actinomycetes</taxon>
        <taxon>Pseudonocardiales</taxon>
        <taxon>Pseudonocardiaceae</taxon>
        <taxon>Lentzea</taxon>
    </lineage>
</organism>
<protein>
    <recommendedName>
        <fullName evidence="4">Ig-like domain-containing protein</fullName>
    </recommendedName>
</protein>
<gene>
    <name evidence="2" type="ORF">FKR81_12035</name>
</gene>
<dbReference type="EMBL" id="VOBR01000006">
    <property type="protein sequence ID" value="TWP52288.1"/>
    <property type="molecule type" value="Genomic_DNA"/>
</dbReference>
<keyword evidence="1" id="KW-0732">Signal</keyword>